<evidence type="ECO:0000313" key="2">
    <source>
        <dbReference type="Proteomes" id="UP000587070"/>
    </source>
</evidence>
<dbReference type="RefSeq" id="WP_153114605.1">
    <property type="nucleotide sequence ID" value="NZ_JACIGE010000002.1"/>
</dbReference>
<protein>
    <submittedName>
        <fullName evidence="1">Gp16 family phage-associated protein</fullName>
    </submittedName>
</protein>
<comment type="caution">
    <text evidence="1">The sequence shown here is derived from an EMBL/GenBank/DDBJ whole genome shotgun (WGS) entry which is preliminary data.</text>
</comment>
<organism evidence="1 2">
    <name type="scientific">Rhodocyclus tenuis</name>
    <name type="common">Rhodospirillum tenue</name>
    <dbReference type="NCBI Taxonomy" id="1066"/>
    <lineage>
        <taxon>Bacteria</taxon>
        <taxon>Pseudomonadati</taxon>
        <taxon>Pseudomonadota</taxon>
        <taxon>Betaproteobacteria</taxon>
        <taxon>Rhodocyclales</taxon>
        <taxon>Rhodocyclaceae</taxon>
        <taxon>Rhodocyclus</taxon>
    </lineage>
</organism>
<dbReference type="OrthoDB" id="5679056at2"/>
<proteinExistence type="predicted"/>
<sequence length="82" mass="8789">MKQLRTAEEARAELKRQGISITAWSLANGFSPNLVFEVLGGRKKCARGAAHNIAVKLGLKDGVVCTDPARALDSQADRRIAA</sequence>
<dbReference type="EMBL" id="JACIGE010000002">
    <property type="protein sequence ID" value="MBB4246543.1"/>
    <property type="molecule type" value="Genomic_DNA"/>
</dbReference>
<dbReference type="AlphaFoldDB" id="A0A840G2A0"/>
<reference evidence="1 2" key="1">
    <citation type="submission" date="2020-08" db="EMBL/GenBank/DDBJ databases">
        <title>Genome sequencing of Purple Non-Sulfur Bacteria from various extreme environments.</title>
        <authorList>
            <person name="Mayer M."/>
        </authorList>
    </citation>
    <scope>NUCLEOTIDE SEQUENCE [LARGE SCALE GENOMIC DNA]</scope>
    <source>
        <strain evidence="1 2">2761</strain>
    </source>
</reference>
<keyword evidence="2" id="KW-1185">Reference proteome</keyword>
<gene>
    <name evidence="1" type="ORF">GGD90_000900</name>
</gene>
<name>A0A840G2A0_RHOTE</name>
<accession>A0A840G2A0</accession>
<dbReference type="Proteomes" id="UP000587070">
    <property type="component" value="Unassembled WGS sequence"/>
</dbReference>
<evidence type="ECO:0000313" key="1">
    <source>
        <dbReference type="EMBL" id="MBB4246543.1"/>
    </source>
</evidence>
<dbReference type="InterPro" id="IPR026365">
    <property type="entry name" value="BcepMu_gp16"/>
</dbReference>
<dbReference type="NCBIfam" id="TIGR04111">
    <property type="entry name" value="BcepMu_gp16"/>
    <property type="match status" value="1"/>
</dbReference>